<dbReference type="EMBL" id="JANBTX010000092">
    <property type="protein sequence ID" value="KAJ2686851.1"/>
    <property type="molecule type" value="Genomic_DNA"/>
</dbReference>
<dbReference type="Gene3D" id="3.70.10.10">
    <property type="match status" value="1"/>
</dbReference>
<reference evidence="2" key="1">
    <citation type="submission" date="2022-07" db="EMBL/GenBank/DDBJ databases">
        <title>Phylogenomic reconstructions and comparative analyses of Kickxellomycotina fungi.</title>
        <authorList>
            <person name="Reynolds N.K."/>
            <person name="Stajich J.E."/>
            <person name="Barry K."/>
            <person name="Grigoriev I.V."/>
            <person name="Crous P."/>
            <person name="Smith M.E."/>
        </authorList>
    </citation>
    <scope>NUCLEOTIDE SEQUENCE</scope>
    <source>
        <strain evidence="2">CBS 109367</strain>
    </source>
</reference>
<dbReference type="GO" id="GO:0006281">
    <property type="term" value="P:DNA repair"/>
    <property type="evidence" value="ECO:0007669"/>
    <property type="project" value="TreeGrafter"/>
</dbReference>
<evidence type="ECO:0008006" key="4">
    <source>
        <dbReference type="Google" id="ProtNLM"/>
    </source>
</evidence>
<dbReference type="Pfam" id="PF04139">
    <property type="entry name" value="Rad9"/>
    <property type="match status" value="1"/>
</dbReference>
<dbReference type="AlphaFoldDB" id="A0A9W8GJG6"/>
<dbReference type="InterPro" id="IPR007268">
    <property type="entry name" value="Rad9/Ddc1"/>
</dbReference>
<feature type="region of interest" description="Disordered" evidence="1">
    <location>
        <begin position="288"/>
        <end position="388"/>
    </location>
</feature>
<dbReference type="PANTHER" id="PTHR15237:SF0">
    <property type="entry name" value="CELL CYCLE CHECKPOINT CONTROL PROTEIN"/>
    <property type="match status" value="1"/>
</dbReference>
<evidence type="ECO:0000256" key="1">
    <source>
        <dbReference type="SAM" id="MobiDB-lite"/>
    </source>
</evidence>
<proteinExistence type="predicted"/>
<dbReference type="GO" id="GO:0071479">
    <property type="term" value="P:cellular response to ionizing radiation"/>
    <property type="evidence" value="ECO:0007669"/>
    <property type="project" value="TreeGrafter"/>
</dbReference>
<sequence length="479" mass="52300">MEAEVPPVSLKTFYRALQCLGSIGENIWIEARTDRLELIGKNSSQAAYARIVFPAEFFDAYEAGESDDSVFRCRVHAKQLVGIFRARTQAIEQCVLSIEQTSEPVHINSRVNQGECRLVVRLAYKQRVCRTHRLLYEVCETFHSTYDRQDCKGQWRVAAPHVASWVTHFGRGSEEMILRMAPSAVRVRSWTAGNTAQPDTTRTMHTELSVDPADFDFYNVPHPVELTFALREFRAVLRYAERMAAPLSAFFDRPGWPLLLEVVAPPILGTRGHHYAPPTAEFVLATGADDATPAPSSNNSTPATRAPTRILAPPDSIESASGPSPDPSPYSHPHPRSSFAQWSPGNRSDSLLATPVSARRANTAAGDPVAASLPTSVGGPASQPATQPIAPAARAYRLSDMPRPYAPPGLTDTQLSDEYVAAEEPRNAPPGMVQTTLPFANAAARSVQGGELADNADYSSDEELDATPPPPSKRMRALF</sequence>
<feature type="compositionally biased region" description="Polar residues" evidence="1">
    <location>
        <begin position="339"/>
        <end position="351"/>
    </location>
</feature>
<dbReference type="InterPro" id="IPR046938">
    <property type="entry name" value="DNA_clamp_sf"/>
</dbReference>
<accession>A0A9W8GJG6</accession>
<evidence type="ECO:0000313" key="2">
    <source>
        <dbReference type="EMBL" id="KAJ2686851.1"/>
    </source>
</evidence>
<feature type="region of interest" description="Disordered" evidence="1">
    <location>
        <begin position="444"/>
        <end position="479"/>
    </location>
</feature>
<dbReference type="GO" id="GO:0000076">
    <property type="term" value="P:DNA replication checkpoint signaling"/>
    <property type="evidence" value="ECO:0007669"/>
    <property type="project" value="TreeGrafter"/>
</dbReference>
<keyword evidence="3" id="KW-1185">Reference proteome</keyword>
<dbReference type="SUPFAM" id="SSF55979">
    <property type="entry name" value="DNA clamp"/>
    <property type="match status" value="1"/>
</dbReference>
<dbReference type="GO" id="GO:0031573">
    <property type="term" value="P:mitotic intra-S DNA damage checkpoint signaling"/>
    <property type="evidence" value="ECO:0007669"/>
    <property type="project" value="TreeGrafter"/>
</dbReference>
<dbReference type="GO" id="GO:0030896">
    <property type="term" value="C:checkpoint clamp complex"/>
    <property type="evidence" value="ECO:0007669"/>
    <property type="project" value="InterPro"/>
</dbReference>
<feature type="compositionally biased region" description="Polar residues" evidence="1">
    <location>
        <begin position="294"/>
        <end position="303"/>
    </location>
</feature>
<gene>
    <name evidence="2" type="ORF">IWW39_003343</name>
</gene>
<protein>
    <recommendedName>
        <fullName evidence="4">DNA repair protein rad9</fullName>
    </recommendedName>
</protein>
<name>A0A9W8GJG6_9FUNG</name>
<dbReference type="Proteomes" id="UP001151516">
    <property type="component" value="Unassembled WGS sequence"/>
</dbReference>
<evidence type="ECO:0000313" key="3">
    <source>
        <dbReference type="Proteomes" id="UP001151516"/>
    </source>
</evidence>
<organism evidence="2 3">
    <name type="scientific">Coemansia spiralis</name>
    <dbReference type="NCBI Taxonomy" id="417178"/>
    <lineage>
        <taxon>Eukaryota</taxon>
        <taxon>Fungi</taxon>
        <taxon>Fungi incertae sedis</taxon>
        <taxon>Zoopagomycota</taxon>
        <taxon>Kickxellomycotina</taxon>
        <taxon>Kickxellomycetes</taxon>
        <taxon>Kickxellales</taxon>
        <taxon>Kickxellaceae</taxon>
        <taxon>Coemansia</taxon>
    </lineage>
</organism>
<dbReference type="OrthoDB" id="60092at2759"/>
<dbReference type="PANTHER" id="PTHR15237">
    <property type="entry name" value="DNA REPAIR PROTEIN RAD9"/>
    <property type="match status" value="1"/>
</dbReference>
<comment type="caution">
    <text evidence="2">The sequence shown here is derived from an EMBL/GenBank/DDBJ whole genome shotgun (WGS) entry which is preliminary data.</text>
</comment>